<organism evidence="2">
    <name type="scientific">uncultured Caudovirales phage</name>
    <dbReference type="NCBI Taxonomy" id="2100421"/>
    <lineage>
        <taxon>Viruses</taxon>
        <taxon>Duplodnaviria</taxon>
        <taxon>Heunggongvirae</taxon>
        <taxon>Uroviricota</taxon>
        <taxon>Caudoviricetes</taxon>
        <taxon>Peduoviridae</taxon>
        <taxon>Maltschvirus</taxon>
        <taxon>Maltschvirus maltsch</taxon>
    </lineage>
</organism>
<gene>
    <name evidence="2" type="ORF">UFOVP123_59</name>
</gene>
<accession>A0A6J5L8Y0</accession>
<reference evidence="2" key="1">
    <citation type="submission" date="2020-04" db="EMBL/GenBank/DDBJ databases">
        <authorList>
            <person name="Chiriac C."/>
            <person name="Salcher M."/>
            <person name="Ghai R."/>
            <person name="Kavagutti S V."/>
        </authorList>
    </citation>
    <scope>NUCLEOTIDE SEQUENCE</scope>
</reference>
<proteinExistence type="predicted"/>
<protein>
    <submittedName>
        <fullName evidence="2">Uncharacterized protein</fullName>
    </submittedName>
</protein>
<feature type="compositionally biased region" description="Acidic residues" evidence="1">
    <location>
        <begin position="35"/>
        <end position="44"/>
    </location>
</feature>
<name>A0A6J5L8Y0_9CAUD</name>
<dbReference type="EMBL" id="LR796244">
    <property type="protein sequence ID" value="CAB4131098.1"/>
    <property type="molecule type" value="Genomic_DNA"/>
</dbReference>
<sequence length="44" mass="5304">MKQYDPNWPFPQYDDNGKQLLPANWGKRQRKQPIDLEDFEEAPV</sequence>
<evidence type="ECO:0000256" key="1">
    <source>
        <dbReference type="SAM" id="MobiDB-lite"/>
    </source>
</evidence>
<evidence type="ECO:0000313" key="2">
    <source>
        <dbReference type="EMBL" id="CAB4131098.1"/>
    </source>
</evidence>
<feature type="region of interest" description="Disordered" evidence="1">
    <location>
        <begin position="1"/>
        <end position="44"/>
    </location>
</feature>